<reference evidence="7 8" key="1">
    <citation type="journal article" date="2013" name="BMC Genomics">
        <title>Genome sequence and analysis of methylotrophic yeast Hansenula polymorpha DL1.</title>
        <authorList>
            <person name="Ravin N.V."/>
            <person name="Eldarov M.A."/>
            <person name="Kadnikov V.V."/>
            <person name="Beletsky A.V."/>
            <person name="Schneider J."/>
            <person name="Mardanova E.S."/>
            <person name="Smekalova E.M."/>
            <person name="Zvereva M.I."/>
            <person name="Dontsova O.A."/>
            <person name="Mardanov A.V."/>
            <person name="Skryabin K.G."/>
        </authorList>
    </citation>
    <scope>NUCLEOTIDE SEQUENCE [LARGE SCALE GENOMIC DNA]</scope>
    <source>
        <strain evidence="8">ATCC 26012 / BCRC 20466 / JCM 22074 / NRRL Y-7560 / DL-1</strain>
    </source>
</reference>
<evidence type="ECO:0000313" key="8">
    <source>
        <dbReference type="Proteomes" id="UP000008673"/>
    </source>
</evidence>
<dbReference type="STRING" id="871575.W1QAI3"/>
<dbReference type="SMART" id="SM00355">
    <property type="entry name" value="ZnF_C2H2"/>
    <property type="match status" value="2"/>
</dbReference>
<evidence type="ECO:0000256" key="1">
    <source>
        <dbReference type="ARBA" id="ARBA00022723"/>
    </source>
</evidence>
<dbReference type="GO" id="GO:0008270">
    <property type="term" value="F:zinc ion binding"/>
    <property type="evidence" value="ECO:0007669"/>
    <property type="project" value="UniProtKB-KW"/>
</dbReference>
<dbReference type="RefSeq" id="XP_013933935.1">
    <property type="nucleotide sequence ID" value="XM_014078460.1"/>
</dbReference>
<feature type="compositionally biased region" description="Polar residues" evidence="5">
    <location>
        <begin position="73"/>
        <end position="84"/>
    </location>
</feature>
<dbReference type="EMBL" id="AEOI02000009">
    <property type="protein sequence ID" value="ESW97850.1"/>
    <property type="molecule type" value="Genomic_DNA"/>
</dbReference>
<dbReference type="Pfam" id="PF00096">
    <property type="entry name" value="zf-C2H2"/>
    <property type="match status" value="2"/>
</dbReference>
<dbReference type="PROSITE" id="PS00028">
    <property type="entry name" value="ZINC_FINGER_C2H2_1"/>
    <property type="match status" value="2"/>
</dbReference>
<name>W1QAI3_OGAPD</name>
<dbReference type="PANTHER" id="PTHR23235">
    <property type="entry name" value="KRUEPPEL-LIKE TRANSCRIPTION FACTOR"/>
    <property type="match status" value="1"/>
</dbReference>
<dbReference type="GO" id="GO:0000978">
    <property type="term" value="F:RNA polymerase II cis-regulatory region sequence-specific DNA binding"/>
    <property type="evidence" value="ECO:0007669"/>
    <property type="project" value="TreeGrafter"/>
</dbReference>
<keyword evidence="3" id="KW-0862">Zinc</keyword>
<dbReference type="Proteomes" id="UP000008673">
    <property type="component" value="Unassembled WGS sequence"/>
</dbReference>
<accession>W1QAI3</accession>
<sequence>MDSRDTPTPLMELVSAFGYSDLEIVEQRKESLVSDLKEIDFNAGDFLHEIQYDDLNYSDVEYDVDIDFECSRLSNTPETSQQRSAPDDEDMPELTIDPSKVDLSGSSHTNNFSLASIYQPVYPNLLPSSPVGLGRFDTSYSAFPDDFLTESTPETPISYRGSPISLNGSPAMDTSPVEAKTEYLDASDDDSVSALHSKSRITLKIPVKLPHRPLTQPGGKLVCEVENCGKQFKNRALLSRHINCVHLHLERYVCEFCHRKFTRSDHMKIHVGRMHQNKNGDSRKRSTSKTRRKR</sequence>
<dbReference type="Gene3D" id="3.30.160.60">
    <property type="entry name" value="Classic Zinc Finger"/>
    <property type="match status" value="1"/>
</dbReference>
<dbReference type="HOGENOM" id="CLU_946972_0_0_1"/>
<evidence type="ECO:0000256" key="4">
    <source>
        <dbReference type="PROSITE-ProRule" id="PRU00042"/>
    </source>
</evidence>
<dbReference type="SUPFAM" id="SSF57667">
    <property type="entry name" value="beta-beta-alpha zinc fingers"/>
    <property type="match status" value="1"/>
</dbReference>
<comment type="caution">
    <text evidence="7">The sequence shown here is derived from an EMBL/GenBank/DDBJ whole genome shotgun (WGS) entry which is preliminary data.</text>
</comment>
<dbReference type="KEGG" id="opa:HPODL_01929"/>
<evidence type="ECO:0000313" key="7">
    <source>
        <dbReference type="EMBL" id="ESW97850.1"/>
    </source>
</evidence>
<evidence type="ECO:0000256" key="5">
    <source>
        <dbReference type="SAM" id="MobiDB-lite"/>
    </source>
</evidence>
<dbReference type="eggNOG" id="KOG1721">
    <property type="taxonomic scope" value="Eukaryota"/>
</dbReference>
<dbReference type="OrthoDB" id="654211at2759"/>
<organism evidence="7 8">
    <name type="scientific">Ogataea parapolymorpha (strain ATCC 26012 / BCRC 20466 / JCM 22074 / NRRL Y-7560 / DL-1)</name>
    <name type="common">Yeast</name>
    <name type="synonym">Hansenula polymorpha</name>
    <dbReference type="NCBI Taxonomy" id="871575"/>
    <lineage>
        <taxon>Eukaryota</taxon>
        <taxon>Fungi</taxon>
        <taxon>Dikarya</taxon>
        <taxon>Ascomycota</taxon>
        <taxon>Saccharomycotina</taxon>
        <taxon>Pichiomycetes</taxon>
        <taxon>Pichiales</taxon>
        <taxon>Pichiaceae</taxon>
        <taxon>Ogataea</taxon>
    </lineage>
</organism>
<feature type="domain" description="C2H2-type" evidence="6">
    <location>
        <begin position="252"/>
        <end position="280"/>
    </location>
</feature>
<gene>
    <name evidence="7" type="ORF">HPODL_01929</name>
</gene>
<dbReference type="GO" id="GO:0000981">
    <property type="term" value="F:DNA-binding transcription factor activity, RNA polymerase II-specific"/>
    <property type="evidence" value="ECO:0007669"/>
    <property type="project" value="TreeGrafter"/>
</dbReference>
<dbReference type="AlphaFoldDB" id="W1QAI3"/>
<keyword evidence="8" id="KW-1185">Reference proteome</keyword>
<evidence type="ECO:0000259" key="6">
    <source>
        <dbReference type="PROSITE" id="PS50157"/>
    </source>
</evidence>
<feature type="region of interest" description="Disordered" evidence="5">
    <location>
        <begin position="272"/>
        <end position="294"/>
    </location>
</feature>
<feature type="region of interest" description="Disordered" evidence="5">
    <location>
        <begin position="73"/>
        <end position="102"/>
    </location>
</feature>
<feature type="region of interest" description="Disordered" evidence="5">
    <location>
        <begin position="151"/>
        <end position="175"/>
    </location>
</feature>
<evidence type="ECO:0000256" key="2">
    <source>
        <dbReference type="ARBA" id="ARBA00022771"/>
    </source>
</evidence>
<dbReference type="InterPro" id="IPR013087">
    <property type="entry name" value="Znf_C2H2_type"/>
</dbReference>
<keyword evidence="1" id="KW-0479">Metal-binding</keyword>
<feature type="domain" description="C2H2-type" evidence="6">
    <location>
        <begin position="221"/>
        <end position="246"/>
    </location>
</feature>
<dbReference type="PANTHER" id="PTHR23235:SF177">
    <property type="entry name" value="C2H2-TYPE DOMAIN-CONTAINING PROTEIN"/>
    <property type="match status" value="1"/>
</dbReference>
<dbReference type="InterPro" id="IPR036236">
    <property type="entry name" value="Znf_C2H2_sf"/>
</dbReference>
<evidence type="ECO:0000256" key="3">
    <source>
        <dbReference type="ARBA" id="ARBA00022833"/>
    </source>
</evidence>
<dbReference type="PROSITE" id="PS50157">
    <property type="entry name" value="ZINC_FINGER_C2H2_2"/>
    <property type="match status" value="2"/>
</dbReference>
<feature type="compositionally biased region" description="Basic residues" evidence="5">
    <location>
        <begin position="285"/>
        <end position="294"/>
    </location>
</feature>
<proteinExistence type="predicted"/>
<keyword evidence="2 4" id="KW-0863">Zinc-finger</keyword>
<dbReference type="GeneID" id="25771384"/>
<protein>
    <recommendedName>
        <fullName evidence="6">C2H2-type domain-containing protein</fullName>
    </recommendedName>
</protein>